<comment type="similarity">
    <text evidence="10">Belongs to the peptidase M48 family.</text>
</comment>
<keyword evidence="8 10" id="KW-0482">Metalloprotease</keyword>
<dbReference type="CDD" id="cd07337">
    <property type="entry name" value="M48B_HtpX_like"/>
    <property type="match status" value="1"/>
</dbReference>
<evidence type="ECO:0000256" key="11">
    <source>
        <dbReference type="SAM" id="Phobius"/>
    </source>
</evidence>
<comment type="cofactor">
    <cofactor evidence="10">
        <name>Zn(2+)</name>
        <dbReference type="ChEBI" id="CHEBI:29105"/>
    </cofactor>
    <text evidence="10">Binds 1 zinc ion per subunit.</text>
</comment>
<evidence type="ECO:0000256" key="2">
    <source>
        <dbReference type="ARBA" id="ARBA00022670"/>
    </source>
</evidence>
<organism evidence="13 14">
    <name type="scientific">Pontibacillus marinus BH030004 = DSM 16465</name>
    <dbReference type="NCBI Taxonomy" id="1385511"/>
    <lineage>
        <taxon>Bacteria</taxon>
        <taxon>Bacillati</taxon>
        <taxon>Bacillota</taxon>
        <taxon>Bacilli</taxon>
        <taxon>Bacillales</taxon>
        <taxon>Bacillaceae</taxon>
        <taxon>Pontibacillus</taxon>
    </lineage>
</organism>
<dbReference type="OrthoDB" id="15218at2"/>
<dbReference type="RefSeq" id="WP_027445329.1">
    <property type="nucleotide sequence ID" value="NZ_AULJ01000008.1"/>
</dbReference>
<proteinExistence type="inferred from homology"/>
<evidence type="ECO:0000256" key="3">
    <source>
        <dbReference type="ARBA" id="ARBA00022692"/>
    </source>
</evidence>
<keyword evidence="2 10" id="KW-0645">Protease</keyword>
<evidence type="ECO:0000256" key="10">
    <source>
        <dbReference type="RuleBase" id="RU003983"/>
    </source>
</evidence>
<comment type="caution">
    <text evidence="13">The sequence shown here is derived from an EMBL/GenBank/DDBJ whole genome shotgun (WGS) entry which is preliminary data.</text>
</comment>
<dbReference type="PANTHER" id="PTHR43221">
    <property type="entry name" value="PROTEASE HTPX"/>
    <property type="match status" value="1"/>
</dbReference>
<evidence type="ECO:0000256" key="1">
    <source>
        <dbReference type="ARBA" id="ARBA00022475"/>
    </source>
</evidence>
<dbReference type="PANTHER" id="PTHR43221:SF2">
    <property type="entry name" value="PROTEASE HTPX HOMOLOG"/>
    <property type="match status" value="1"/>
</dbReference>
<dbReference type="Pfam" id="PF01435">
    <property type="entry name" value="Peptidase_M48"/>
    <property type="match status" value="1"/>
</dbReference>
<feature type="transmembrane region" description="Helical" evidence="11">
    <location>
        <begin position="16"/>
        <end position="34"/>
    </location>
</feature>
<dbReference type="Gene3D" id="3.30.2010.10">
    <property type="entry name" value="Metalloproteases ('zincins'), catalytic domain"/>
    <property type="match status" value="1"/>
</dbReference>
<accession>A0A0A5G3Q7</accession>
<evidence type="ECO:0000313" key="13">
    <source>
        <dbReference type="EMBL" id="KGX86674.1"/>
    </source>
</evidence>
<evidence type="ECO:0000313" key="14">
    <source>
        <dbReference type="Proteomes" id="UP000030403"/>
    </source>
</evidence>
<dbReference type="AlphaFoldDB" id="A0A0A5G3Q7"/>
<keyword evidence="4" id="KW-0479">Metal-binding</keyword>
<protein>
    <recommendedName>
        <fullName evidence="12">Peptidase M48 domain-containing protein</fullName>
    </recommendedName>
</protein>
<keyword evidence="14" id="KW-1185">Reference proteome</keyword>
<keyword evidence="9 11" id="KW-0472">Membrane</keyword>
<evidence type="ECO:0000256" key="5">
    <source>
        <dbReference type="ARBA" id="ARBA00022801"/>
    </source>
</evidence>
<dbReference type="InterPro" id="IPR050083">
    <property type="entry name" value="HtpX_protease"/>
</dbReference>
<dbReference type="InterPro" id="IPR001915">
    <property type="entry name" value="Peptidase_M48"/>
</dbReference>
<evidence type="ECO:0000256" key="9">
    <source>
        <dbReference type="ARBA" id="ARBA00023136"/>
    </source>
</evidence>
<dbReference type="GO" id="GO:0004222">
    <property type="term" value="F:metalloendopeptidase activity"/>
    <property type="evidence" value="ECO:0007669"/>
    <property type="project" value="InterPro"/>
</dbReference>
<evidence type="ECO:0000256" key="7">
    <source>
        <dbReference type="ARBA" id="ARBA00022989"/>
    </source>
</evidence>
<sequence>MYITDFIRNLFKISKIGVLIYLILNATLIILIFQDILTGVIFYVISLILALSPIGESLLRLQHDCKPIRRKEHIERLDPLFNEVYTKAKELDPTISDNVSLFISKDENPNAFATGRKTICLSKGFLDFTDNEIKATLAHEFGHLSNKDTDLILVVTVGNMLVSLAFTIYKLIFMVVGMFFSYLNEDIGSRIITIFIDLLLTFMVFIWTKLGTLLVLKTIKKNEYEADQFAYKCGYGMLLIQVLDQMNELEFNKSSKGLWATLSSNHPDADQRIGSLQFYSQTGT</sequence>
<feature type="transmembrane region" description="Helical" evidence="11">
    <location>
        <begin position="151"/>
        <end position="180"/>
    </location>
</feature>
<dbReference type="GO" id="GO:0046872">
    <property type="term" value="F:metal ion binding"/>
    <property type="evidence" value="ECO:0007669"/>
    <property type="project" value="UniProtKB-KW"/>
</dbReference>
<dbReference type="eggNOG" id="COG0501">
    <property type="taxonomic scope" value="Bacteria"/>
</dbReference>
<keyword evidence="6 10" id="KW-0862">Zinc</keyword>
<gene>
    <name evidence="13" type="ORF">N783_11805</name>
</gene>
<dbReference type="STRING" id="1385511.GCA_000425225_00724"/>
<keyword evidence="7 11" id="KW-1133">Transmembrane helix</keyword>
<keyword evidence="5 10" id="KW-0378">Hydrolase</keyword>
<dbReference type="EMBL" id="AVPF01000029">
    <property type="protein sequence ID" value="KGX86674.1"/>
    <property type="molecule type" value="Genomic_DNA"/>
</dbReference>
<keyword evidence="1" id="KW-1003">Cell membrane</keyword>
<feature type="transmembrane region" description="Helical" evidence="11">
    <location>
        <begin position="40"/>
        <end position="61"/>
    </location>
</feature>
<name>A0A0A5G3Q7_9BACI</name>
<feature type="transmembrane region" description="Helical" evidence="11">
    <location>
        <begin position="192"/>
        <end position="216"/>
    </location>
</feature>
<keyword evidence="3 11" id="KW-0812">Transmembrane</keyword>
<evidence type="ECO:0000256" key="8">
    <source>
        <dbReference type="ARBA" id="ARBA00023049"/>
    </source>
</evidence>
<evidence type="ECO:0000259" key="12">
    <source>
        <dbReference type="Pfam" id="PF01435"/>
    </source>
</evidence>
<reference evidence="13 14" key="1">
    <citation type="submission" date="2013-08" db="EMBL/GenBank/DDBJ databases">
        <authorList>
            <person name="Huang J."/>
            <person name="Wang G."/>
        </authorList>
    </citation>
    <scope>NUCLEOTIDE SEQUENCE [LARGE SCALE GENOMIC DNA]</scope>
    <source>
        <strain evidence="13 14">BH030004</strain>
    </source>
</reference>
<dbReference type="GO" id="GO:0006508">
    <property type="term" value="P:proteolysis"/>
    <property type="evidence" value="ECO:0007669"/>
    <property type="project" value="UniProtKB-KW"/>
</dbReference>
<evidence type="ECO:0000256" key="4">
    <source>
        <dbReference type="ARBA" id="ARBA00022723"/>
    </source>
</evidence>
<dbReference type="Proteomes" id="UP000030403">
    <property type="component" value="Unassembled WGS sequence"/>
</dbReference>
<evidence type="ECO:0000256" key="6">
    <source>
        <dbReference type="ARBA" id="ARBA00022833"/>
    </source>
</evidence>
<feature type="domain" description="Peptidase M48" evidence="12">
    <location>
        <begin position="101"/>
        <end position="277"/>
    </location>
</feature>